<evidence type="ECO:0000313" key="6">
    <source>
        <dbReference type="Proteomes" id="UP000178425"/>
    </source>
</evidence>
<keyword evidence="1" id="KW-0697">Rotamase</keyword>
<organism evidence="5 6">
    <name type="scientific">Candidatus Giovannonibacteria bacterium RIFCSPHIGHO2_02_43_13</name>
    <dbReference type="NCBI Taxonomy" id="1798330"/>
    <lineage>
        <taxon>Bacteria</taxon>
        <taxon>Candidatus Giovannoniibacteriota</taxon>
    </lineage>
</organism>
<evidence type="ECO:0000259" key="4">
    <source>
        <dbReference type="Pfam" id="PF05698"/>
    </source>
</evidence>
<dbReference type="Pfam" id="PF05698">
    <property type="entry name" value="Trigger_C"/>
    <property type="match status" value="1"/>
</dbReference>
<dbReference type="EMBL" id="MFHI01000034">
    <property type="protein sequence ID" value="OGF77863.1"/>
    <property type="molecule type" value="Genomic_DNA"/>
</dbReference>
<dbReference type="InterPro" id="IPR027304">
    <property type="entry name" value="Trigger_fact/SurA_dom_sf"/>
</dbReference>
<sequence>MTNIKKIGDSQVEIEHEVPAEEFDRFFKLALKDFREKVELPGFRKGTVPERMVLEKIGDAMVLESAAELAIKDLWPKILLEEKIEAIGRPEFSITKLAKGNPLGLKIKTSVLRPIELADYKNIAKEANSAKIEEADISDAEIIETLEMLKKNNPARQVDEEKMKDAVRKNLELEKKRKAKDKHRMDLLDKIVNNSKIIVPDILAISELEKMELELKNSLKDMGLKWEDYLAHVKKTETELKDGWKDDALKRAKFGLVLREIASRENLVTPEKDLDSQVDKILLEASEEDRKKTSRADLKEHIFGRLQNEMVLALLENLK</sequence>
<accession>A0A1F5WQA4</accession>
<feature type="domain" description="Trigger factor C-terminal" evidence="4">
    <location>
        <begin position="161"/>
        <end position="283"/>
    </location>
</feature>
<feature type="domain" description="Trigger factor ribosome-binding bacterial" evidence="3">
    <location>
        <begin position="3"/>
        <end position="140"/>
    </location>
</feature>
<dbReference type="Gene3D" id="1.10.3120.10">
    <property type="entry name" value="Trigger factor, C-terminal domain"/>
    <property type="match status" value="1"/>
</dbReference>
<dbReference type="GO" id="GO:0003755">
    <property type="term" value="F:peptidyl-prolyl cis-trans isomerase activity"/>
    <property type="evidence" value="ECO:0007669"/>
    <property type="project" value="UniProtKB-KW"/>
</dbReference>
<dbReference type="SUPFAM" id="SSF109998">
    <property type="entry name" value="Triger factor/SurA peptide-binding domain-like"/>
    <property type="match status" value="1"/>
</dbReference>
<dbReference type="InterPro" id="IPR008880">
    <property type="entry name" value="Trigger_fac_C"/>
</dbReference>
<dbReference type="GO" id="GO:0006457">
    <property type="term" value="P:protein folding"/>
    <property type="evidence" value="ECO:0007669"/>
    <property type="project" value="InterPro"/>
</dbReference>
<dbReference type="GO" id="GO:0015031">
    <property type="term" value="P:protein transport"/>
    <property type="evidence" value="ECO:0007669"/>
    <property type="project" value="InterPro"/>
</dbReference>
<reference evidence="5 6" key="1">
    <citation type="journal article" date="2016" name="Nat. Commun.">
        <title>Thousands of microbial genomes shed light on interconnected biogeochemical processes in an aquifer system.</title>
        <authorList>
            <person name="Anantharaman K."/>
            <person name="Brown C.T."/>
            <person name="Hug L.A."/>
            <person name="Sharon I."/>
            <person name="Castelle C.J."/>
            <person name="Probst A.J."/>
            <person name="Thomas B.C."/>
            <person name="Singh A."/>
            <person name="Wilkins M.J."/>
            <person name="Karaoz U."/>
            <person name="Brodie E.L."/>
            <person name="Williams K.H."/>
            <person name="Hubbard S.S."/>
            <person name="Banfield J.F."/>
        </authorList>
    </citation>
    <scope>NUCLEOTIDE SEQUENCE [LARGE SCALE GENOMIC DNA]</scope>
</reference>
<dbReference type="AlphaFoldDB" id="A0A1F5WQA4"/>
<dbReference type="Pfam" id="PF05697">
    <property type="entry name" value="Trigger_N"/>
    <property type="match status" value="1"/>
</dbReference>
<keyword evidence="2" id="KW-0413">Isomerase</keyword>
<dbReference type="Gene3D" id="3.30.70.1050">
    <property type="entry name" value="Trigger factor ribosome-binding domain"/>
    <property type="match status" value="1"/>
</dbReference>
<dbReference type="InterPro" id="IPR037041">
    <property type="entry name" value="Trigger_fac_C_sf"/>
</dbReference>
<evidence type="ECO:0000259" key="3">
    <source>
        <dbReference type="Pfam" id="PF05697"/>
    </source>
</evidence>
<gene>
    <name evidence="5" type="ORF">A2W54_03635</name>
</gene>
<dbReference type="InterPro" id="IPR008881">
    <property type="entry name" value="Trigger_fac_ribosome-bd_bac"/>
</dbReference>
<dbReference type="InterPro" id="IPR036611">
    <property type="entry name" value="Trigger_fac_ribosome-bd_sf"/>
</dbReference>
<evidence type="ECO:0000256" key="2">
    <source>
        <dbReference type="ARBA" id="ARBA00023235"/>
    </source>
</evidence>
<dbReference type="SUPFAM" id="SSF102735">
    <property type="entry name" value="Trigger factor ribosome-binding domain"/>
    <property type="match status" value="1"/>
</dbReference>
<evidence type="ECO:0000256" key="1">
    <source>
        <dbReference type="ARBA" id="ARBA00023110"/>
    </source>
</evidence>
<proteinExistence type="predicted"/>
<dbReference type="Proteomes" id="UP000178425">
    <property type="component" value="Unassembled WGS sequence"/>
</dbReference>
<name>A0A1F5WQA4_9BACT</name>
<protein>
    <submittedName>
        <fullName evidence="5">Uncharacterized protein</fullName>
    </submittedName>
</protein>
<comment type="caution">
    <text evidence="5">The sequence shown here is derived from an EMBL/GenBank/DDBJ whole genome shotgun (WGS) entry which is preliminary data.</text>
</comment>
<evidence type="ECO:0000313" key="5">
    <source>
        <dbReference type="EMBL" id="OGF77863.1"/>
    </source>
</evidence>